<dbReference type="InterPro" id="IPR040545">
    <property type="entry name" value="DICER_HTH"/>
</dbReference>
<feature type="compositionally biased region" description="Basic and acidic residues" evidence="1">
    <location>
        <begin position="838"/>
        <end position="848"/>
    </location>
</feature>
<dbReference type="InterPro" id="IPR000999">
    <property type="entry name" value="RNase_III_dom"/>
</dbReference>
<accession>A0A1B2LUM2</accession>
<feature type="region of interest" description="Disordered" evidence="1">
    <location>
        <begin position="837"/>
        <end position="872"/>
    </location>
</feature>
<dbReference type="Pfam" id="PF18177">
    <property type="entry name" value="La_HTH_kDCL"/>
    <property type="match status" value="1"/>
</dbReference>
<feature type="region of interest" description="Disordered" evidence="1">
    <location>
        <begin position="713"/>
        <end position="765"/>
    </location>
</feature>
<sequence length="2000" mass="225059">MSTLTPTEEQPTPSPHASTVRTVQDVLSIFLTERTTLTMDDVEKLLLGLNVLNRDELARFFSTEDTFHCLPEVSSKQSRNVSICPAFSISSSWASFVAEKYMKALASEYALLCNPKANTGSATLTVALLVGDSNVLPVFYDIVVKWIGPVPGVSVSSNAFPAIHSLLHSLVFLLLVYTKPKHASKLVLPIFRDIVETRQSYAEEMPLILTSLMPNRSFQTVSPTERLRLIFQQMETRKYVFSLFVPTEDVNSSTNSVGKRAGPGSMMSKLTFDELLHCAESLTKIWVHLERPPVGPPGETQFADAPSPISDAFITKELPMMGPRQLYALLIKEAGLYCAWRRSEAKQKAVNAAAQVGKLTTMEVSNIMRNVHQILRMQGGYGHILNDRKILDEMIDSHGWLPLSIIQRLIESVFENRNRCIPDEQRLIVEDLLLNHDSLLRYEVGWCKVKGSAFYNQRCARSVYAHEAGTRSLKILDYTIMNVPRVLRVESVPKYGWILFEKHRISKRSTSPMLPLYDRIRFVVVLPPEALASFYHYRQNFDPERQFDEKIKYPKALTFVEVYLRALVADTDRVKVYPNAYARAALSDSDATSTDGGRTATGSEDCVDSDEDNSTTPETTMVRSRWYVFPDYAIERPGDKDSADTYTPRHVGFPKLFLTGRYATLSPPKRAPQLAGAESTCVTVEAGYEICRPRPFPVSRIVETRDQRRCTEDEFLLPSSSPQVDNDSDEVSDTEGEVDNEQNVAPTATEAETSTPTTNVEDTGMSGDGLDAIPWQGRGTILATGLLGTEHQRQCDRLRYALRLAKSSNASLVEKYPFKEIIPRIKKIFACYLTNETSDSKPEEKDGADQPLEEYPPEEQDITGEKNDNSPTYTLSTGVENFSAAVEQFVQSPERYAMLWWVPKVLSVSQGSFNVNRRLEEVKQMKLLATTSGLRMNVIETTTEEVPDGVLEFTGGERDESLCYDVDKDDNKDGESTTAAEGEAGGAKTDDVPALFERIITGEVYELRKPFLWAEADVVAITRELGLEVELRHHLPRLRLALTRECENKTENYEMLEFSGDASMDFVVAMDGFISTRVLLLNQGESVDGLQRYPSLSMDDMLALWHGTRIGKGRLPSLLHEALAGNPSNEGDLDAVARSLIAQHAPKLASALPITYDVATTITTQICRNDILRRLLPRTASRHLDKRYRGNLGSKVKADIFEAIIGVVYTSQLGLDMVRKTLRRLFQGLIPQLLEAACVMNDEECIPSPPSSSSPQKEYNMLLRAVRSCPYLFDCTGQLSKMFPYSAKNILEPSFWKQYAPQRCRALDTRDFRANVTFSGIGEHPQNNKFYSHAASMKFPRIQEKSYASHFTTGLLVYSYRTLPSLDSVLMFNRILRIFSLGGYAFTNEQITKTTHLVFDFDGANVEAHGVVAHFWNWYRDSIIPSRGGRAAKARHCPSFAPAMMVLDCTGIAAGKESVKESSHVHLPQVVVRLRDIPVLRDSFLTYLFSQLGEVRRRLATPMMETTRWRRVLLTSQFIQDALARHHRKPCRRHMWQFCAFEDLLAISHTCKKYRLEVYEHIGHLIADCDLVELAKLFSIDGRDKIIPGLDPSVVAVVEDVDGQRWLLPEEWVSREKNSGDGGDIAVCPTFRTEDEWSTIVDSAMASSKKLRMYLCDKCDTKYGFEHRPLFLDRLVLGNWSTGAANVQTGQQDCVSLRQCRVERPDKTFVVGEKWRQHQQRQTAVRTLKAVFGKGNARPKTDRGVVPFSCVCVPPASTGDELEELPVVVAHSSTLRFTTLRCPTYRDVQGLRHDAWQPIDVHSSIQTDGAAPRRAVSAPLPKWAGVWDSLPTYADIIAAPHGPQRMSKAGREGLLRSEEVLHTPCSHKWELFLNICSLRVRYSKDLPTTSAKYPSWWMYNEQSRTVTFYLGGEPIYSIPHCDGLMAMLRGSPTNATPDILRVISRGMENVGRLLVPHIDISMPTINHLWFTAYGRGRPVFPWFVSPSQKERRPPVPPKGQ</sequence>
<protein>
    <submittedName>
        <fullName evidence="3">Dicer 1</fullName>
    </submittedName>
</protein>
<proteinExistence type="predicted"/>
<dbReference type="GO" id="GO:0004525">
    <property type="term" value="F:ribonuclease III activity"/>
    <property type="evidence" value="ECO:0007669"/>
    <property type="project" value="InterPro"/>
</dbReference>
<feature type="compositionally biased region" description="Acidic residues" evidence="1">
    <location>
        <begin position="726"/>
        <end position="740"/>
    </location>
</feature>
<feature type="region of interest" description="Disordered" evidence="1">
    <location>
        <begin position="588"/>
        <end position="618"/>
    </location>
</feature>
<feature type="region of interest" description="Disordered" evidence="1">
    <location>
        <begin position="964"/>
        <end position="988"/>
    </location>
</feature>
<feature type="compositionally biased region" description="Low complexity" evidence="1">
    <location>
        <begin position="745"/>
        <end position="758"/>
    </location>
</feature>
<gene>
    <name evidence="3" type="primary">DCL1</name>
</gene>
<dbReference type="PROSITE" id="PS50142">
    <property type="entry name" value="RNASE_3_2"/>
    <property type="match status" value="1"/>
</dbReference>
<dbReference type="Pfam" id="PF18188">
    <property type="entry name" value="PPL4"/>
    <property type="match status" value="1"/>
</dbReference>
<feature type="domain" description="RNase III" evidence="2">
    <location>
        <begin position="1018"/>
        <end position="1069"/>
    </location>
</feature>
<feature type="compositionally biased region" description="Polar residues" evidence="1">
    <location>
        <begin position="589"/>
        <end position="602"/>
    </location>
</feature>
<dbReference type="InterPro" id="IPR040562">
    <property type="entry name" value="PPL4"/>
</dbReference>
<feature type="compositionally biased region" description="Basic and acidic residues" evidence="1">
    <location>
        <begin position="964"/>
        <end position="975"/>
    </location>
</feature>
<feature type="compositionally biased region" description="Acidic residues" evidence="1">
    <location>
        <begin position="851"/>
        <end position="862"/>
    </location>
</feature>
<evidence type="ECO:0000259" key="2">
    <source>
        <dbReference type="PROSITE" id="PS50142"/>
    </source>
</evidence>
<dbReference type="InterPro" id="IPR040715">
    <property type="entry name" value="KptA_kDICER"/>
</dbReference>
<name>A0A1B2LUM2_HERMU</name>
<dbReference type="GO" id="GO:0006396">
    <property type="term" value="P:RNA processing"/>
    <property type="evidence" value="ECO:0007669"/>
    <property type="project" value="InterPro"/>
</dbReference>
<organism evidence="3">
    <name type="scientific">Herpetomonas muscarum</name>
    <dbReference type="NCBI Taxonomy" id="5718"/>
    <lineage>
        <taxon>Eukaryota</taxon>
        <taxon>Discoba</taxon>
        <taxon>Euglenozoa</taxon>
        <taxon>Kinetoplastea</taxon>
        <taxon>Metakinetoplastina</taxon>
        <taxon>Trypanosomatida</taxon>
        <taxon>Trypanosomatidae</taxon>
        <taxon>Herpetomonas</taxon>
    </lineage>
</organism>
<evidence type="ECO:0000313" key="3">
    <source>
        <dbReference type="EMBL" id="AOA52373.1"/>
    </source>
</evidence>
<dbReference type="SUPFAM" id="SSF69065">
    <property type="entry name" value="RNase III domain-like"/>
    <property type="match status" value="1"/>
</dbReference>
<dbReference type="Gene3D" id="1.10.1520.10">
    <property type="entry name" value="Ribonuclease III domain"/>
    <property type="match status" value="1"/>
</dbReference>
<dbReference type="EMBL" id="KT377051">
    <property type="protein sequence ID" value="AOA52373.1"/>
    <property type="molecule type" value="Genomic_DNA"/>
</dbReference>
<dbReference type="Pfam" id="PF18176">
    <property type="entry name" value="KptA_kDCL"/>
    <property type="match status" value="1"/>
</dbReference>
<dbReference type="InterPro" id="IPR036389">
    <property type="entry name" value="RNase_III_sf"/>
</dbReference>
<reference evidence="3" key="1">
    <citation type="submission" date="2015-08" db="EMBL/GenBank/DDBJ databases">
        <title>Evidence for the evolutionary loss of RNAi key determinants in kinetoplastids as a multiple sporadic phenomenon.</title>
        <authorList>
            <person name="Matveyev A.V."/>
            <person name="Alves J.M.P."/>
            <person name="Serrano M.G."/>
            <person name="Lara A.M."/>
            <person name="Barton W.A."/>
            <person name="Beverly S.M."/>
            <person name="Teixeira M.M.G."/>
            <person name="Camargo E.P."/>
            <person name="Buck G.A."/>
        </authorList>
    </citation>
    <scope>NUCLEOTIDE SEQUENCE</scope>
    <source>
        <strain evidence="3">TCC001E</strain>
    </source>
</reference>
<evidence type="ECO:0000256" key="1">
    <source>
        <dbReference type="SAM" id="MobiDB-lite"/>
    </source>
</evidence>